<protein>
    <submittedName>
        <fullName evidence="2">Uncharacterized protein</fullName>
    </submittedName>
</protein>
<name>A0AC34G2X3_9BILA</name>
<accession>A0AC34G2X3</accession>
<evidence type="ECO:0000313" key="1">
    <source>
        <dbReference type="Proteomes" id="UP000887579"/>
    </source>
</evidence>
<organism evidence="1 2">
    <name type="scientific">Panagrolaimus sp. ES5</name>
    <dbReference type="NCBI Taxonomy" id="591445"/>
    <lineage>
        <taxon>Eukaryota</taxon>
        <taxon>Metazoa</taxon>
        <taxon>Ecdysozoa</taxon>
        <taxon>Nematoda</taxon>
        <taxon>Chromadorea</taxon>
        <taxon>Rhabditida</taxon>
        <taxon>Tylenchina</taxon>
        <taxon>Panagrolaimomorpha</taxon>
        <taxon>Panagrolaimoidea</taxon>
        <taxon>Panagrolaimidae</taxon>
        <taxon>Panagrolaimus</taxon>
    </lineage>
</organism>
<sequence length="377" mass="42474">MVIEDIGQQKLMKKRIYVALHILKERIKLILPKDKTFADLASDIKLYSPPGNGKCHDARGSLEFTLFIDAERYIRDFINATKMGRIEIVNAYLYETCPLIGGVKHQYASPPIDVNPTPLEDRSRQCFQGIVSFQPSYMQIEDIKLPAKSTLTLNETFAGHDDGYWWKSSNNEMLPSTISFDDNKNIIIDILNSTVITPYFFRIGIGQPISSFKFNFGTNCNDAVFEIYLNLKPDCQTFLELNQNGFTFSTSLNPNKDIQGLISSMIIGGNKIYFKVASPLSINEFETCEISNPSDVSSDQFVLQIAPFENIGDCEKAELILTNSDTVNGIEVLIDRTKIVENSTEAIDTSTVSSSTANEAATRIEWWWFMLIGLLVF</sequence>
<dbReference type="Proteomes" id="UP000887579">
    <property type="component" value="Unplaced"/>
</dbReference>
<proteinExistence type="predicted"/>
<dbReference type="WBParaSite" id="ES5_v2.g23821.t1">
    <property type="protein sequence ID" value="ES5_v2.g23821.t1"/>
    <property type="gene ID" value="ES5_v2.g23821"/>
</dbReference>
<evidence type="ECO:0000313" key="2">
    <source>
        <dbReference type="WBParaSite" id="ES5_v2.g23821.t1"/>
    </source>
</evidence>
<reference evidence="2" key="1">
    <citation type="submission" date="2022-11" db="UniProtKB">
        <authorList>
            <consortium name="WormBaseParasite"/>
        </authorList>
    </citation>
    <scope>IDENTIFICATION</scope>
</reference>